<dbReference type="InterPro" id="IPR027417">
    <property type="entry name" value="P-loop_NTPase"/>
</dbReference>
<dbReference type="CDD" id="cd03221">
    <property type="entry name" value="ABCF_EF-3"/>
    <property type="match status" value="1"/>
</dbReference>
<evidence type="ECO:0000313" key="6">
    <source>
        <dbReference type="Proteomes" id="UP000027986"/>
    </source>
</evidence>
<dbReference type="FunFam" id="3.40.50.300:FF:000011">
    <property type="entry name" value="Putative ABC transporter ATP-binding component"/>
    <property type="match status" value="1"/>
</dbReference>
<dbReference type="Proteomes" id="UP000027986">
    <property type="component" value="Chromosome"/>
</dbReference>
<organism evidence="5 6">
    <name type="scientific">Dermacoccus nishinomiyaensis</name>
    <dbReference type="NCBI Taxonomy" id="1274"/>
    <lineage>
        <taxon>Bacteria</taxon>
        <taxon>Bacillati</taxon>
        <taxon>Actinomycetota</taxon>
        <taxon>Actinomycetes</taxon>
        <taxon>Micrococcales</taxon>
        <taxon>Dermacoccaceae</taxon>
        <taxon>Dermacoccus</taxon>
    </lineage>
</organism>
<dbReference type="Pfam" id="PF00005">
    <property type="entry name" value="ABC_tran"/>
    <property type="match status" value="2"/>
</dbReference>
<proteinExistence type="predicted"/>
<evidence type="ECO:0000256" key="3">
    <source>
        <dbReference type="ARBA" id="ARBA00022840"/>
    </source>
</evidence>
<dbReference type="GO" id="GO:0005524">
    <property type="term" value="F:ATP binding"/>
    <property type="evidence" value="ECO:0007669"/>
    <property type="project" value="UniProtKB-KW"/>
</dbReference>
<dbReference type="PROSITE" id="PS50893">
    <property type="entry name" value="ABC_TRANSPORTER_2"/>
    <property type="match status" value="2"/>
</dbReference>
<sequence>MSKSYPDRRVLTNISFSVAGGERAALIGENGTGKSTLLRLVAGLERPDAGSITAPGSVGLHHQQAPFALTLTAQHVLDDAAEPIHALARAVEVAGERLARNAEDALVATELDAALAAAERADAWNVEHTIDELVDGLGIGAIARDTPMNEVSGGQLARFSLAWMLIRRPQTLLLDEPTNHLDDRGAQLLTSMLLTWPGPVLLASHDRAFLDESITDLIDLDPRPLPHRVAARISDASDAGAAHGVTRFTGTFSDYVLARHDEHERWARQYEDEQAELKRLRAKMKDDHTVGRPERGSRTEARGAKKFYSDKNATVVARRVNDSRTALERLEKTQVRKPPATLRFNTERSLAAASRPSELPGGPLLASSAVSVPGRLEPTSLTVSAGERLLVEGPNGCGKSTLLRVLAGELEPVTGSVHRERRISVGLLGQDTAPLAFDRQPSAGPDVDAPHLEPDTTVLDAYRARVGDDLAARRPLATFGLIAARDENRALADLSVGQRRRLDLACLLALPPDVLLLDEPTNHFSLLLAEDVERALDDYPGAVVAASHDRMLRSRWAGERLALSSQKTL</sequence>
<dbReference type="SMART" id="SM00382">
    <property type="entry name" value="AAA"/>
    <property type="match status" value="2"/>
</dbReference>
<dbReference type="AlphaFoldDB" id="A0A075JJ97"/>
<evidence type="ECO:0000259" key="4">
    <source>
        <dbReference type="PROSITE" id="PS50893"/>
    </source>
</evidence>
<keyword evidence="6" id="KW-1185">Reference proteome</keyword>
<feature type="domain" description="ABC transporter" evidence="4">
    <location>
        <begin position="1"/>
        <end position="258"/>
    </location>
</feature>
<dbReference type="PROSITE" id="PS00211">
    <property type="entry name" value="ABC_TRANSPORTER_1"/>
    <property type="match status" value="1"/>
</dbReference>
<feature type="domain" description="ABC transporter" evidence="4">
    <location>
        <begin position="359"/>
        <end position="565"/>
    </location>
</feature>
<keyword evidence="1" id="KW-0677">Repeat</keyword>
<dbReference type="InterPro" id="IPR017871">
    <property type="entry name" value="ABC_transporter-like_CS"/>
</dbReference>
<dbReference type="eggNOG" id="COG0488">
    <property type="taxonomic scope" value="Bacteria"/>
</dbReference>
<gene>
    <name evidence="5" type="ORF">HX89_02615</name>
</gene>
<keyword evidence="3 5" id="KW-0067">ATP-binding</keyword>
<dbReference type="InterPro" id="IPR003593">
    <property type="entry name" value="AAA+_ATPase"/>
</dbReference>
<evidence type="ECO:0000313" key="5">
    <source>
        <dbReference type="EMBL" id="AIF40038.1"/>
    </source>
</evidence>
<dbReference type="InterPro" id="IPR050611">
    <property type="entry name" value="ABCF"/>
</dbReference>
<accession>A0A075JJ97</accession>
<protein>
    <submittedName>
        <fullName evidence="5">ABC transporter ATP-binding protein</fullName>
    </submittedName>
</protein>
<reference evidence="5 6" key="1">
    <citation type="submission" date="2014-07" db="EMBL/GenBank/DDBJ databases">
        <title>Genome Sequencing of Dermacoccus nishinomiyaensis.</title>
        <authorList>
            <person name="Hong K.W."/>
            <person name="Chan K.G."/>
        </authorList>
    </citation>
    <scope>NUCLEOTIDE SEQUENCE [LARGE SCALE GENOMIC DNA]</scope>
    <source>
        <strain evidence="5 6">M25</strain>
    </source>
</reference>
<keyword evidence="2" id="KW-0547">Nucleotide-binding</keyword>
<dbReference type="PANTHER" id="PTHR19211">
    <property type="entry name" value="ATP-BINDING TRANSPORT PROTEIN-RELATED"/>
    <property type="match status" value="1"/>
</dbReference>
<dbReference type="SUPFAM" id="SSF52540">
    <property type="entry name" value="P-loop containing nucleoside triphosphate hydrolases"/>
    <property type="match status" value="2"/>
</dbReference>
<dbReference type="EMBL" id="CP008889">
    <property type="protein sequence ID" value="AIF40038.1"/>
    <property type="molecule type" value="Genomic_DNA"/>
</dbReference>
<dbReference type="HOGENOM" id="CLU_000604_36_0_11"/>
<evidence type="ECO:0000256" key="1">
    <source>
        <dbReference type="ARBA" id="ARBA00022737"/>
    </source>
</evidence>
<dbReference type="GO" id="GO:0016887">
    <property type="term" value="F:ATP hydrolysis activity"/>
    <property type="evidence" value="ECO:0007669"/>
    <property type="project" value="InterPro"/>
</dbReference>
<dbReference type="PANTHER" id="PTHR19211:SF6">
    <property type="entry name" value="BLL7188 PROTEIN"/>
    <property type="match status" value="1"/>
</dbReference>
<dbReference type="KEGG" id="dni:HX89_02615"/>
<name>A0A075JJ97_9MICO</name>
<dbReference type="InterPro" id="IPR003439">
    <property type="entry name" value="ABC_transporter-like_ATP-bd"/>
</dbReference>
<evidence type="ECO:0000256" key="2">
    <source>
        <dbReference type="ARBA" id="ARBA00022741"/>
    </source>
</evidence>
<dbReference type="Gene3D" id="3.40.50.300">
    <property type="entry name" value="P-loop containing nucleotide triphosphate hydrolases"/>
    <property type="match status" value="2"/>
</dbReference>